<evidence type="ECO:0000313" key="1">
    <source>
        <dbReference type="EMBL" id="BBF93105.1"/>
    </source>
</evidence>
<dbReference type="AlphaFoldDB" id="A0A348G0M2"/>
<accession>A0A348G0M2</accession>
<protein>
    <submittedName>
        <fullName evidence="1">Uncharacterized protein</fullName>
    </submittedName>
</protein>
<sequence>MVARGPAGLAARAGLLTLHDVGRRRFRDAGLVFAEGVRRRRVDTGGGRDMIRRVAGLAFGCVLSVLAAAEVSAAQAAKRASLPGTPMTGAEIQAFAVGVPLESLGPDGSRAIIQHRADGTSVYELIRGEKRTRINGIWTMRGNQFCRRFTRPKETETCLDYRRISDTRAAVYSGKKLVARQQRQP</sequence>
<dbReference type="Proteomes" id="UP000266934">
    <property type="component" value="Chromosome"/>
</dbReference>
<dbReference type="KEGG" id="blag:BLTE_17900"/>
<proteinExistence type="predicted"/>
<gene>
    <name evidence="1" type="ORF">BLTE_17900</name>
</gene>
<name>A0A348G0M2_9HYPH</name>
<organism evidence="1 2">
    <name type="scientific">Blastochloris tepida</name>
    <dbReference type="NCBI Taxonomy" id="2233851"/>
    <lineage>
        <taxon>Bacteria</taxon>
        <taxon>Pseudomonadati</taxon>
        <taxon>Pseudomonadota</taxon>
        <taxon>Alphaproteobacteria</taxon>
        <taxon>Hyphomicrobiales</taxon>
        <taxon>Blastochloridaceae</taxon>
        <taxon>Blastochloris</taxon>
    </lineage>
</organism>
<keyword evidence="2" id="KW-1185">Reference proteome</keyword>
<evidence type="ECO:0000313" key="2">
    <source>
        <dbReference type="Proteomes" id="UP000266934"/>
    </source>
</evidence>
<dbReference type="EMBL" id="AP018907">
    <property type="protein sequence ID" value="BBF93105.1"/>
    <property type="molecule type" value="Genomic_DNA"/>
</dbReference>
<reference evidence="1 2" key="1">
    <citation type="submission" date="2018-08" db="EMBL/GenBank/DDBJ databases">
        <title>Complete genome sequencing of Blastochloris tepida GI.</title>
        <authorList>
            <person name="Tsukatani Y."/>
            <person name="Mori H."/>
        </authorList>
    </citation>
    <scope>NUCLEOTIDE SEQUENCE [LARGE SCALE GENOMIC DNA]</scope>
    <source>
        <strain evidence="1 2">GI</strain>
    </source>
</reference>